<dbReference type="CDD" id="cd02440">
    <property type="entry name" value="AdoMet_MTases"/>
    <property type="match status" value="1"/>
</dbReference>
<evidence type="ECO:0000313" key="6">
    <source>
        <dbReference type="Proteomes" id="UP000070250"/>
    </source>
</evidence>
<protein>
    <recommendedName>
        <fullName evidence="4">DOT1 domain-containing protein</fullName>
    </recommendedName>
</protein>
<organism evidence="5 6">
    <name type="scientific">Steroidobacter denitrificans</name>
    <dbReference type="NCBI Taxonomy" id="465721"/>
    <lineage>
        <taxon>Bacteria</taxon>
        <taxon>Pseudomonadati</taxon>
        <taxon>Pseudomonadota</taxon>
        <taxon>Gammaproteobacteria</taxon>
        <taxon>Steroidobacterales</taxon>
        <taxon>Steroidobacteraceae</taxon>
        <taxon>Steroidobacter</taxon>
    </lineage>
</organism>
<keyword evidence="6" id="KW-1185">Reference proteome</keyword>
<dbReference type="EMBL" id="CP011971">
    <property type="protein sequence ID" value="AMN45717.1"/>
    <property type="molecule type" value="Genomic_DNA"/>
</dbReference>
<dbReference type="AlphaFoldDB" id="A0A127F5L6"/>
<dbReference type="PANTHER" id="PTHR13610">
    <property type="entry name" value="METHYLTRANSFERASE DOMAIN-CONTAINING PROTEIN"/>
    <property type="match status" value="1"/>
</dbReference>
<keyword evidence="2" id="KW-0808">Transferase</keyword>
<dbReference type="STRING" id="465721.ACG33_01065"/>
<evidence type="ECO:0000256" key="3">
    <source>
        <dbReference type="ARBA" id="ARBA00022691"/>
    </source>
</evidence>
<gene>
    <name evidence="5" type="ORF">ACG33_01065</name>
</gene>
<reference evidence="5 6" key="1">
    <citation type="submission" date="2015-06" db="EMBL/GenBank/DDBJ databases">
        <title>A Comprehensive Approach to Explore the Metabolic and Phylogenetic Diversity of Bacterial Steroid Degradation in the Environment: Testosterone as an Example.</title>
        <authorList>
            <person name="Yang F.-C."/>
            <person name="Chen Y.-L."/>
            <person name="Yu C.-P."/>
            <person name="Tang S.-L."/>
            <person name="Wang P.-H."/>
            <person name="Ismail W."/>
            <person name="Wang C.-H."/>
            <person name="Yang C.-Y."/>
            <person name="Chiang Y.-R."/>
        </authorList>
    </citation>
    <scope>NUCLEOTIDE SEQUENCE [LARGE SCALE GENOMIC DNA]</scope>
    <source>
        <strain evidence="5 6">DSM 18526</strain>
    </source>
</reference>
<dbReference type="KEGG" id="sdf:ACG33_01065"/>
<dbReference type="Gene3D" id="3.40.50.150">
    <property type="entry name" value="Vaccinia Virus protein VP39"/>
    <property type="match status" value="1"/>
</dbReference>
<name>A0A127F5L6_STEDE</name>
<evidence type="ECO:0000256" key="1">
    <source>
        <dbReference type="ARBA" id="ARBA00022603"/>
    </source>
</evidence>
<evidence type="ECO:0000259" key="4">
    <source>
        <dbReference type="Pfam" id="PF08123"/>
    </source>
</evidence>
<feature type="domain" description="DOT1" evidence="4">
    <location>
        <begin position="92"/>
        <end position="152"/>
    </location>
</feature>
<dbReference type="InterPro" id="IPR026170">
    <property type="entry name" value="FAM173A/B"/>
</dbReference>
<dbReference type="PANTHER" id="PTHR13610:SF11">
    <property type="entry name" value="METHYLTRANSFERASE DOMAIN-CONTAINING PROTEIN"/>
    <property type="match status" value="1"/>
</dbReference>
<dbReference type="RefSeq" id="WP_066917973.1">
    <property type="nucleotide sequence ID" value="NZ_CP011971.1"/>
</dbReference>
<proteinExistence type="predicted"/>
<dbReference type="Pfam" id="PF08123">
    <property type="entry name" value="DOT1"/>
    <property type="match status" value="1"/>
</dbReference>
<dbReference type="Proteomes" id="UP000070250">
    <property type="component" value="Chromosome"/>
</dbReference>
<evidence type="ECO:0000313" key="5">
    <source>
        <dbReference type="EMBL" id="AMN45717.1"/>
    </source>
</evidence>
<dbReference type="SUPFAM" id="SSF53335">
    <property type="entry name" value="S-adenosyl-L-methionine-dependent methyltransferases"/>
    <property type="match status" value="1"/>
</dbReference>
<dbReference type="InterPro" id="IPR029063">
    <property type="entry name" value="SAM-dependent_MTases_sf"/>
</dbReference>
<dbReference type="GO" id="GO:0032259">
    <property type="term" value="P:methylation"/>
    <property type="evidence" value="ECO:0007669"/>
    <property type="project" value="UniProtKB-KW"/>
</dbReference>
<sequence>MCRPLAHERKYGGGPALRLVGLLLMTMGSVGIPAQTPAEAPTQTSAQIPARAITPLRYIDPALERAPGRAACERDFKPRSGQPGKDVIWVPTSDPLVMRMLKLASVSLLDLVYDLGAGDGKIAIAAAREFGTRSVGVEYNPEMARLAQCYAEAEDHATHIALAVMLSGIAVWAISWRADPHRFSAAP</sequence>
<dbReference type="InterPro" id="IPR025789">
    <property type="entry name" value="DOT1_dom"/>
</dbReference>
<keyword evidence="3" id="KW-0949">S-adenosyl-L-methionine</keyword>
<accession>A0A127F5L6</accession>
<evidence type="ECO:0000256" key="2">
    <source>
        <dbReference type="ARBA" id="ARBA00022679"/>
    </source>
</evidence>
<keyword evidence="1" id="KW-0489">Methyltransferase</keyword>
<dbReference type="GO" id="GO:0031151">
    <property type="term" value="F:histone H3K79 methyltransferase activity"/>
    <property type="evidence" value="ECO:0007669"/>
    <property type="project" value="InterPro"/>
</dbReference>